<feature type="region of interest" description="Disordered" evidence="1">
    <location>
        <begin position="1"/>
        <end position="25"/>
    </location>
</feature>
<evidence type="ECO:0000313" key="3">
    <source>
        <dbReference type="Proteomes" id="UP000800036"/>
    </source>
</evidence>
<dbReference type="InterPro" id="IPR036397">
    <property type="entry name" value="RNaseH_sf"/>
</dbReference>
<dbReference type="Gene3D" id="3.30.420.10">
    <property type="entry name" value="Ribonuclease H-like superfamily/Ribonuclease H"/>
    <property type="match status" value="1"/>
</dbReference>
<gene>
    <name evidence="2" type="ORF">BU23DRAFT_599567</name>
</gene>
<evidence type="ECO:0000313" key="2">
    <source>
        <dbReference type="EMBL" id="KAF1972475.1"/>
    </source>
</evidence>
<accession>A0A6A5V5S2</accession>
<reference evidence="2" key="1">
    <citation type="journal article" date="2020" name="Stud. Mycol.">
        <title>101 Dothideomycetes genomes: a test case for predicting lifestyles and emergence of pathogens.</title>
        <authorList>
            <person name="Haridas S."/>
            <person name="Albert R."/>
            <person name="Binder M."/>
            <person name="Bloem J."/>
            <person name="Labutti K."/>
            <person name="Salamov A."/>
            <person name="Andreopoulos B."/>
            <person name="Baker S."/>
            <person name="Barry K."/>
            <person name="Bills G."/>
            <person name="Bluhm B."/>
            <person name="Cannon C."/>
            <person name="Castanera R."/>
            <person name="Culley D."/>
            <person name="Daum C."/>
            <person name="Ezra D."/>
            <person name="Gonzalez J."/>
            <person name="Henrissat B."/>
            <person name="Kuo A."/>
            <person name="Liang C."/>
            <person name="Lipzen A."/>
            <person name="Lutzoni F."/>
            <person name="Magnuson J."/>
            <person name="Mondo S."/>
            <person name="Nolan M."/>
            <person name="Ohm R."/>
            <person name="Pangilinan J."/>
            <person name="Park H.-J."/>
            <person name="Ramirez L."/>
            <person name="Alfaro M."/>
            <person name="Sun H."/>
            <person name="Tritt A."/>
            <person name="Yoshinaga Y."/>
            <person name="Zwiers L.-H."/>
            <person name="Turgeon B."/>
            <person name="Goodwin S."/>
            <person name="Spatafora J."/>
            <person name="Crous P."/>
            <person name="Grigoriev I."/>
        </authorList>
    </citation>
    <scope>NUCLEOTIDE SEQUENCE</scope>
    <source>
        <strain evidence="2">CBS 107.79</strain>
    </source>
</reference>
<dbReference type="GO" id="GO:0003676">
    <property type="term" value="F:nucleic acid binding"/>
    <property type="evidence" value="ECO:0007669"/>
    <property type="project" value="InterPro"/>
</dbReference>
<dbReference type="AlphaFoldDB" id="A0A6A5V5S2"/>
<name>A0A6A5V5S2_9PLEO</name>
<dbReference type="OrthoDB" id="10252740at2759"/>
<protein>
    <submittedName>
        <fullName evidence="2">Uncharacterized protein</fullName>
    </submittedName>
</protein>
<evidence type="ECO:0000256" key="1">
    <source>
        <dbReference type="SAM" id="MobiDB-lite"/>
    </source>
</evidence>
<dbReference type="EMBL" id="ML976686">
    <property type="protein sequence ID" value="KAF1972475.1"/>
    <property type="molecule type" value="Genomic_DNA"/>
</dbReference>
<dbReference type="Proteomes" id="UP000800036">
    <property type="component" value="Unassembled WGS sequence"/>
</dbReference>
<sequence length="152" mass="17311">MKGACHMNEKPKGQKRSTFSPLEKDRNDKRLLDNMIERLNYHRAKMPANIKVGLFQYKTVHDLDTFLSQNANANSAFLVALDREDHDTHAKIKRLADLKYRVTLADAARPAVSDPAGMPSIAAVVESIDQEFQNYPGSMRLQPGRQEWIENM</sequence>
<proteinExistence type="predicted"/>
<keyword evidence="3" id="KW-1185">Reference proteome</keyword>
<organism evidence="2 3">
    <name type="scientific">Bimuria novae-zelandiae CBS 107.79</name>
    <dbReference type="NCBI Taxonomy" id="1447943"/>
    <lineage>
        <taxon>Eukaryota</taxon>
        <taxon>Fungi</taxon>
        <taxon>Dikarya</taxon>
        <taxon>Ascomycota</taxon>
        <taxon>Pezizomycotina</taxon>
        <taxon>Dothideomycetes</taxon>
        <taxon>Pleosporomycetidae</taxon>
        <taxon>Pleosporales</taxon>
        <taxon>Massarineae</taxon>
        <taxon>Didymosphaeriaceae</taxon>
        <taxon>Bimuria</taxon>
    </lineage>
</organism>